<name>A0A179F9G2_METCM</name>
<evidence type="ECO:0000313" key="6">
    <source>
        <dbReference type="Proteomes" id="UP000078397"/>
    </source>
</evidence>
<dbReference type="OrthoDB" id="4898945at2759"/>
<evidence type="ECO:0000256" key="2">
    <source>
        <dbReference type="ARBA" id="ARBA00010421"/>
    </source>
</evidence>
<dbReference type="GO" id="GO:0005576">
    <property type="term" value="C:extracellular region"/>
    <property type="evidence" value="ECO:0007669"/>
    <property type="project" value="UniProtKB-SubCell"/>
</dbReference>
<dbReference type="KEGG" id="pchm:VFPPC_09531"/>
<dbReference type="AlphaFoldDB" id="A0A179F9G2"/>
<keyword evidence="6" id="KW-1185">Reference proteome</keyword>
<sequence>MQFSSVLCAAIVAYTASADTVKWDSGYDLADRSMADVSCSDGKYGLLPKYKTQGKLPNFPNIGGAAAISGWGSPNCGSCWRLDYEGHSVKILAIDHAGEGFVIGLTAMNALTNGRAQELGHVDAKVSPLTPKDCGL</sequence>
<dbReference type="Proteomes" id="UP000078397">
    <property type="component" value="Unassembled WGS sequence"/>
</dbReference>
<comment type="similarity">
    <text evidence="2">Belongs to the cerato-platanin family.</text>
</comment>
<dbReference type="InterPro" id="IPR010829">
    <property type="entry name" value="Cerato-platanin"/>
</dbReference>
<dbReference type="GeneID" id="28852046"/>
<evidence type="ECO:0000256" key="4">
    <source>
        <dbReference type="SAM" id="SignalP"/>
    </source>
</evidence>
<protein>
    <submittedName>
        <fullName evidence="5">Cerato-platanin domain-containing protein</fullName>
    </submittedName>
</protein>
<dbReference type="InterPro" id="IPR036908">
    <property type="entry name" value="RlpA-like_sf"/>
</dbReference>
<keyword evidence="3" id="KW-0964">Secreted</keyword>
<feature type="chain" id="PRO_5008101403" evidence="4">
    <location>
        <begin position="19"/>
        <end position="136"/>
    </location>
</feature>
<gene>
    <name evidence="5" type="ORF">VFPPC_09531</name>
</gene>
<feature type="signal peptide" evidence="4">
    <location>
        <begin position="1"/>
        <end position="18"/>
    </location>
</feature>
<evidence type="ECO:0000256" key="3">
    <source>
        <dbReference type="ARBA" id="ARBA00022525"/>
    </source>
</evidence>
<evidence type="ECO:0000313" key="5">
    <source>
        <dbReference type="EMBL" id="OAQ61733.1"/>
    </source>
</evidence>
<organism evidence="5 6">
    <name type="scientific">Pochonia chlamydosporia 170</name>
    <dbReference type="NCBI Taxonomy" id="1380566"/>
    <lineage>
        <taxon>Eukaryota</taxon>
        <taxon>Fungi</taxon>
        <taxon>Dikarya</taxon>
        <taxon>Ascomycota</taxon>
        <taxon>Pezizomycotina</taxon>
        <taxon>Sordariomycetes</taxon>
        <taxon>Hypocreomycetidae</taxon>
        <taxon>Hypocreales</taxon>
        <taxon>Clavicipitaceae</taxon>
        <taxon>Pochonia</taxon>
    </lineage>
</organism>
<dbReference type="EMBL" id="LSBJ02000007">
    <property type="protein sequence ID" value="OAQ61733.1"/>
    <property type="molecule type" value="Genomic_DNA"/>
</dbReference>
<comment type="caution">
    <text evidence="5">The sequence shown here is derived from an EMBL/GenBank/DDBJ whole genome shotgun (WGS) entry which is preliminary data.</text>
</comment>
<dbReference type="Pfam" id="PF07249">
    <property type="entry name" value="Cerato-platanin"/>
    <property type="match status" value="1"/>
</dbReference>
<proteinExistence type="inferred from homology"/>
<accession>A0A179F9G2</accession>
<comment type="subcellular location">
    <subcellularLocation>
        <location evidence="1">Secreted</location>
    </subcellularLocation>
</comment>
<dbReference type="RefSeq" id="XP_018139437.1">
    <property type="nucleotide sequence ID" value="XM_018288052.1"/>
</dbReference>
<dbReference type="CDD" id="cd22778">
    <property type="entry name" value="DPBB_CEPL-like"/>
    <property type="match status" value="1"/>
</dbReference>
<reference evidence="5 6" key="1">
    <citation type="journal article" date="2016" name="PLoS Pathog.">
        <title>Biosynthesis of antibiotic leucinostatins in bio-control fungus Purpureocillium lilacinum and their inhibition on phytophthora revealed by genome mining.</title>
        <authorList>
            <person name="Wang G."/>
            <person name="Liu Z."/>
            <person name="Lin R."/>
            <person name="Li E."/>
            <person name="Mao Z."/>
            <person name="Ling J."/>
            <person name="Yang Y."/>
            <person name="Yin W.B."/>
            <person name="Xie B."/>
        </authorList>
    </citation>
    <scope>NUCLEOTIDE SEQUENCE [LARGE SCALE GENOMIC DNA]</scope>
    <source>
        <strain evidence="5">170</strain>
    </source>
</reference>
<evidence type="ECO:0000256" key="1">
    <source>
        <dbReference type="ARBA" id="ARBA00004613"/>
    </source>
</evidence>
<dbReference type="Gene3D" id="2.40.40.10">
    <property type="entry name" value="RlpA-like domain"/>
    <property type="match status" value="1"/>
</dbReference>
<keyword evidence="4" id="KW-0732">Signal</keyword>
<dbReference type="SUPFAM" id="SSF50685">
    <property type="entry name" value="Barwin-like endoglucanases"/>
    <property type="match status" value="1"/>
</dbReference>